<comment type="function">
    <text evidence="9">Catalyzes the stereoinversion of LL-2,6-diaminopimelate (L,L-DAP) to meso-diaminopimelate (meso-DAP), a precursor of L-lysine and an essential component of the bacterial peptidoglycan.</text>
</comment>
<dbReference type="GO" id="GO:0005829">
    <property type="term" value="C:cytosol"/>
    <property type="evidence" value="ECO:0007669"/>
    <property type="project" value="TreeGrafter"/>
</dbReference>
<dbReference type="FunFam" id="3.10.310.10:FF:000001">
    <property type="entry name" value="Diaminopimelate epimerase"/>
    <property type="match status" value="1"/>
</dbReference>
<name>A0A1M4WN75_9FIRM</name>
<proteinExistence type="inferred from homology"/>
<comment type="subcellular location">
    <subcellularLocation>
        <location evidence="9">Cytoplasm</location>
    </subcellularLocation>
</comment>
<dbReference type="STRING" id="1123243.SAMN02745190_01291"/>
<evidence type="ECO:0000256" key="2">
    <source>
        <dbReference type="ARBA" id="ARBA00010219"/>
    </source>
</evidence>
<keyword evidence="5 9" id="KW-0028">Amino-acid biosynthesis</keyword>
<dbReference type="OrthoDB" id="9805408at2"/>
<dbReference type="AlphaFoldDB" id="A0A1M4WN75"/>
<protein>
    <recommendedName>
        <fullName evidence="3 9">Diaminopimelate epimerase</fullName>
        <shortName evidence="9">DAP epimerase</shortName>
        <ecNumber evidence="3 9">5.1.1.7</ecNumber>
    </recommendedName>
    <alternativeName>
        <fullName evidence="9">PLP-independent amino acid racemase</fullName>
    </alternativeName>
</protein>
<dbReference type="SUPFAM" id="SSF54506">
    <property type="entry name" value="Diaminopimelate epimerase-like"/>
    <property type="match status" value="1"/>
</dbReference>
<feature type="site" description="Could be important to modulate the pK values of the two catalytic cysteine residues" evidence="9">
    <location>
        <position position="214"/>
    </location>
</feature>
<evidence type="ECO:0000313" key="12">
    <source>
        <dbReference type="Proteomes" id="UP000184404"/>
    </source>
</evidence>
<evidence type="ECO:0000256" key="4">
    <source>
        <dbReference type="ARBA" id="ARBA00022490"/>
    </source>
</evidence>
<dbReference type="NCBIfam" id="TIGR00652">
    <property type="entry name" value="DapF"/>
    <property type="match status" value="1"/>
</dbReference>
<dbReference type="Gene3D" id="3.10.310.10">
    <property type="entry name" value="Diaminopimelate Epimerase, Chain A, domain 1"/>
    <property type="match status" value="2"/>
</dbReference>
<sequence>MGIEFTKWQGCGNDFVLVDDRSESIKDPAELSRKMCDRHYGIGADGLIIIRPSDKADTRMRIYNTDGSEAEMCGNGIRCFARWVYELGLVPVEEFTVETGAGILVPKIIKENGRITGVRVDMGQPVLDAEKIPTKGFGTGRVVDKTIEVLGETYHVTCVSMGNPHCVVLWDDLSTLDIEKLGPAFENHPAFPNRVNTEFVSVRDKNHVRMRVWERGAAVTMACGTGACATLTACVLNDRTERQAEIELDGGKLFIEWSEKDNHIYMTGPAEEVYKGTYI</sequence>
<evidence type="ECO:0000256" key="8">
    <source>
        <dbReference type="ARBA" id="ARBA00051712"/>
    </source>
</evidence>
<accession>A0A1M4WN75</accession>
<dbReference type="UniPathway" id="UPA00034">
    <property type="reaction ID" value="UER00025"/>
</dbReference>
<dbReference type="GO" id="GO:0009089">
    <property type="term" value="P:lysine biosynthetic process via diaminopimelate"/>
    <property type="evidence" value="ECO:0007669"/>
    <property type="project" value="UniProtKB-UniRule"/>
</dbReference>
<dbReference type="PANTHER" id="PTHR31689">
    <property type="entry name" value="DIAMINOPIMELATE EPIMERASE, CHLOROPLASTIC"/>
    <property type="match status" value="1"/>
</dbReference>
<evidence type="ECO:0000313" key="11">
    <source>
        <dbReference type="EMBL" id="SHE82664.1"/>
    </source>
</evidence>
<feature type="binding site" evidence="9">
    <location>
        <position position="64"/>
    </location>
    <ligand>
        <name>substrate</name>
    </ligand>
</feature>
<dbReference type="HAMAP" id="MF_00197">
    <property type="entry name" value="DAP_epimerase"/>
    <property type="match status" value="1"/>
</dbReference>
<feature type="binding site" evidence="9">
    <location>
        <begin position="74"/>
        <end position="75"/>
    </location>
    <ligand>
        <name>substrate</name>
    </ligand>
</feature>
<comment type="subunit">
    <text evidence="9">Homodimer.</text>
</comment>
<evidence type="ECO:0000256" key="6">
    <source>
        <dbReference type="ARBA" id="ARBA00023154"/>
    </source>
</evidence>
<dbReference type="Pfam" id="PF01678">
    <property type="entry name" value="DAP_epimerase"/>
    <property type="match status" value="2"/>
</dbReference>
<keyword evidence="6 9" id="KW-0457">Lysine biosynthesis</keyword>
<dbReference type="PANTHER" id="PTHR31689:SF0">
    <property type="entry name" value="DIAMINOPIMELATE EPIMERASE"/>
    <property type="match status" value="1"/>
</dbReference>
<keyword evidence="12" id="KW-1185">Reference proteome</keyword>
<comment type="similarity">
    <text evidence="2 9">Belongs to the diaminopimelate epimerase family.</text>
</comment>
<evidence type="ECO:0000256" key="3">
    <source>
        <dbReference type="ARBA" id="ARBA00013080"/>
    </source>
</evidence>
<evidence type="ECO:0000256" key="7">
    <source>
        <dbReference type="ARBA" id="ARBA00023235"/>
    </source>
</evidence>
<feature type="active site" evidence="10">
    <location>
        <position position="73"/>
    </location>
</feature>
<feature type="active site" description="Proton acceptor" evidence="9">
    <location>
        <position position="223"/>
    </location>
</feature>
<organism evidence="11 12">
    <name type="scientific">Schwartzia succinivorans DSM 10502</name>
    <dbReference type="NCBI Taxonomy" id="1123243"/>
    <lineage>
        <taxon>Bacteria</taxon>
        <taxon>Bacillati</taxon>
        <taxon>Bacillota</taxon>
        <taxon>Negativicutes</taxon>
        <taxon>Selenomonadales</taxon>
        <taxon>Selenomonadaceae</taxon>
        <taxon>Schwartzia</taxon>
    </lineage>
</organism>
<dbReference type="InterPro" id="IPR001653">
    <property type="entry name" value="DAP_epimerase_DapF"/>
</dbReference>
<comment type="pathway">
    <text evidence="1 9">Amino-acid biosynthesis; L-lysine biosynthesis via DAP pathway; DL-2,6-diaminopimelate from LL-2,6-diaminopimelate: step 1/1.</text>
</comment>
<dbReference type="EMBL" id="FQUG01000004">
    <property type="protein sequence ID" value="SHE82664.1"/>
    <property type="molecule type" value="Genomic_DNA"/>
</dbReference>
<dbReference type="EC" id="5.1.1.7" evidence="3 9"/>
<feature type="binding site" evidence="9">
    <location>
        <begin position="224"/>
        <end position="225"/>
    </location>
    <ligand>
        <name>substrate</name>
    </ligand>
</feature>
<reference evidence="11 12" key="1">
    <citation type="submission" date="2016-11" db="EMBL/GenBank/DDBJ databases">
        <authorList>
            <person name="Jaros S."/>
            <person name="Januszkiewicz K."/>
            <person name="Wedrychowicz H."/>
        </authorList>
    </citation>
    <scope>NUCLEOTIDE SEQUENCE [LARGE SCALE GENOMIC DNA]</scope>
    <source>
        <strain evidence="11 12">DSM 10502</strain>
    </source>
</reference>
<comment type="catalytic activity">
    <reaction evidence="8 9">
        <text>(2S,6S)-2,6-diaminopimelate = meso-2,6-diaminopimelate</text>
        <dbReference type="Rhea" id="RHEA:15393"/>
        <dbReference type="ChEBI" id="CHEBI:57609"/>
        <dbReference type="ChEBI" id="CHEBI:57791"/>
        <dbReference type="EC" id="5.1.1.7"/>
    </reaction>
</comment>
<feature type="site" description="Could be important to modulate the pK values of the two catalytic cysteine residues" evidence="9">
    <location>
        <position position="165"/>
    </location>
</feature>
<dbReference type="Proteomes" id="UP000184404">
    <property type="component" value="Unassembled WGS sequence"/>
</dbReference>
<keyword evidence="7 9" id="KW-0413">Isomerase</keyword>
<feature type="binding site" evidence="9">
    <location>
        <position position="163"/>
    </location>
    <ligand>
        <name>substrate</name>
    </ligand>
</feature>
<keyword evidence="4 9" id="KW-0963">Cytoplasm</keyword>
<dbReference type="GO" id="GO:0008837">
    <property type="term" value="F:diaminopimelate epimerase activity"/>
    <property type="evidence" value="ECO:0007669"/>
    <property type="project" value="UniProtKB-UniRule"/>
</dbReference>
<feature type="binding site" evidence="9">
    <location>
        <begin position="214"/>
        <end position="215"/>
    </location>
    <ligand>
        <name>substrate</name>
    </ligand>
</feature>
<dbReference type="PROSITE" id="PS01326">
    <property type="entry name" value="DAP_EPIMERASE"/>
    <property type="match status" value="1"/>
</dbReference>
<evidence type="ECO:0000256" key="9">
    <source>
        <dbReference type="HAMAP-Rule" id="MF_00197"/>
    </source>
</evidence>
<feature type="binding site" evidence="9">
    <location>
        <position position="13"/>
    </location>
    <ligand>
        <name>substrate</name>
    </ligand>
</feature>
<comment type="caution">
    <text evidence="9">Lacks conserved residue(s) required for the propagation of feature annotation.</text>
</comment>
<feature type="active site" description="Proton donor" evidence="9">
    <location>
        <position position="73"/>
    </location>
</feature>
<evidence type="ECO:0000256" key="1">
    <source>
        <dbReference type="ARBA" id="ARBA00005196"/>
    </source>
</evidence>
<feature type="binding site" evidence="9">
    <location>
        <position position="196"/>
    </location>
    <ligand>
        <name>substrate</name>
    </ligand>
</feature>
<evidence type="ECO:0000256" key="10">
    <source>
        <dbReference type="PROSITE-ProRule" id="PRU10125"/>
    </source>
</evidence>
<gene>
    <name evidence="9" type="primary">dapF</name>
    <name evidence="11" type="ORF">SAMN02745190_01291</name>
</gene>
<dbReference type="InterPro" id="IPR018510">
    <property type="entry name" value="DAP_epimerase_AS"/>
</dbReference>
<evidence type="ECO:0000256" key="5">
    <source>
        <dbReference type="ARBA" id="ARBA00022605"/>
    </source>
</evidence>